<keyword evidence="2" id="KW-1185">Reference proteome</keyword>
<dbReference type="Proteomes" id="UP001155163">
    <property type="component" value="Unassembled WGS sequence"/>
</dbReference>
<organism evidence="1 2">
    <name type="scientific">Pseudomonas morbosilactucae</name>
    <dbReference type="NCBI Taxonomy" id="2938197"/>
    <lineage>
        <taxon>Bacteria</taxon>
        <taxon>Pseudomonadati</taxon>
        <taxon>Pseudomonadota</taxon>
        <taxon>Gammaproteobacteria</taxon>
        <taxon>Pseudomonadales</taxon>
        <taxon>Pseudomonadaceae</taxon>
        <taxon>Pseudomonas</taxon>
    </lineage>
</organism>
<evidence type="ECO:0000313" key="2">
    <source>
        <dbReference type="Proteomes" id="UP001155163"/>
    </source>
</evidence>
<dbReference type="EMBL" id="JALQCX010000004">
    <property type="protein sequence ID" value="MCK9812840.1"/>
    <property type="molecule type" value="Genomic_DNA"/>
</dbReference>
<dbReference type="RefSeq" id="WP_268261014.1">
    <property type="nucleotide sequence ID" value="NZ_JALQCX010000004.1"/>
</dbReference>
<proteinExistence type="predicted"/>
<comment type="caution">
    <text evidence="1">The sequence shown here is derived from an EMBL/GenBank/DDBJ whole genome shotgun (WGS) entry which is preliminary data.</text>
</comment>
<reference evidence="1 2" key="1">
    <citation type="journal article" date="2022" name="Int. J. Syst. Evol. Microbiol.">
        <title>Pseudomonas aegrilactucae sp. nov. and Pseudomonas morbosilactucae sp. nov., pathogens causing bacterial rot of lettuce in Japan.</title>
        <authorList>
            <person name="Sawada H."/>
            <person name="Fujikawa T."/>
            <person name="Satou M."/>
        </authorList>
    </citation>
    <scope>NUCLEOTIDE SEQUENCE [LARGE SCALE GENOMIC DNA]</scope>
    <source>
        <strain evidence="1 2">MAFF 302046</strain>
    </source>
</reference>
<accession>A0ABT0JAE3</accession>
<evidence type="ECO:0000313" key="1">
    <source>
        <dbReference type="EMBL" id="MCK9812840.1"/>
    </source>
</evidence>
<gene>
    <name evidence="1" type="ORF">M1B35_01410</name>
</gene>
<name>A0ABT0JAE3_9PSED</name>
<reference evidence="1 2" key="2">
    <citation type="journal article" date="2023" name="Plant Pathol.">
        <title>Dismantling and reorganizing Pseudomonas marginalis sensu#lato.</title>
        <authorList>
            <person name="Sawada H."/>
            <person name="Fujikawa T."/>
            <person name="Satou M."/>
        </authorList>
    </citation>
    <scope>NUCLEOTIDE SEQUENCE [LARGE SCALE GENOMIC DNA]</scope>
    <source>
        <strain evidence="1 2">MAFF 302046</strain>
    </source>
</reference>
<protein>
    <submittedName>
        <fullName evidence="1">Uncharacterized protein</fullName>
    </submittedName>
</protein>
<sequence>MKFPEIIYKYTAASTAKIVLETGRLRWQSPCQFNDVGELQRMPILSPSFEDSKSICVKELVDVEYSEADVNLSFYSL</sequence>